<dbReference type="Pfam" id="PF02192">
    <property type="entry name" value="PI3K_p85B"/>
    <property type="match status" value="1"/>
</dbReference>
<dbReference type="SMART" id="SM00145">
    <property type="entry name" value="PI3Ka"/>
    <property type="match status" value="1"/>
</dbReference>
<dbReference type="InterPro" id="IPR018936">
    <property type="entry name" value="PI3/4_kinase_CS"/>
</dbReference>
<dbReference type="GO" id="GO:0016477">
    <property type="term" value="P:cell migration"/>
    <property type="evidence" value="ECO:0007669"/>
    <property type="project" value="TreeGrafter"/>
</dbReference>
<dbReference type="FunFam" id="1.10.1070.11:FF:000001">
    <property type="entry name" value="Phosphatidylinositol 4,5-bisphosphate 3-kinase catalytic subunit"/>
    <property type="match status" value="1"/>
</dbReference>
<dbReference type="GO" id="GO:0005942">
    <property type="term" value="C:phosphatidylinositol 3-kinase complex"/>
    <property type="evidence" value="ECO:0007669"/>
    <property type="project" value="TreeGrafter"/>
</dbReference>
<dbReference type="SMART" id="SM00142">
    <property type="entry name" value="PI3K_C2"/>
    <property type="match status" value="1"/>
</dbReference>
<dbReference type="SMART" id="SM00143">
    <property type="entry name" value="PI3K_p85B"/>
    <property type="match status" value="1"/>
</dbReference>
<accession>A0AAV8W1D2</accession>
<dbReference type="GO" id="GO:0005524">
    <property type="term" value="F:ATP binding"/>
    <property type="evidence" value="ECO:0007669"/>
    <property type="project" value="UniProtKB-KW"/>
</dbReference>
<dbReference type="InterPro" id="IPR000403">
    <property type="entry name" value="PI3/4_kinase_cat_dom"/>
</dbReference>
<evidence type="ECO:0000256" key="4">
    <source>
        <dbReference type="ARBA" id="ARBA00022741"/>
    </source>
</evidence>
<dbReference type="GO" id="GO:0032060">
    <property type="term" value="P:bleb assembly"/>
    <property type="evidence" value="ECO:0007669"/>
    <property type="project" value="UniProtKB-ARBA"/>
</dbReference>
<dbReference type="Pfam" id="PF00613">
    <property type="entry name" value="PI3Ka"/>
    <property type="match status" value="1"/>
</dbReference>
<dbReference type="SUPFAM" id="SSF49562">
    <property type="entry name" value="C2 domain (Calcium/lipid-binding domain, CaLB)"/>
    <property type="match status" value="1"/>
</dbReference>
<dbReference type="Gene3D" id="2.60.40.150">
    <property type="entry name" value="C2 domain"/>
    <property type="match status" value="1"/>
</dbReference>
<protein>
    <recommendedName>
        <fullName evidence="2">phosphatidylinositol 3-kinase</fullName>
        <ecNumber evidence="2">2.7.1.137</ecNumber>
    </recommendedName>
</protein>
<evidence type="ECO:0000256" key="5">
    <source>
        <dbReference type="ARBA" id="ARBA00022777"/>
    </source>
</evidence>
<evidence type="ECO:0000259" key="12">
    <source>
        <dbReference type="PROSITE" id="PS51547"/>
    </source>
</evidence>
<evidence type="ECO:0000259" key="11">
    <source>
        <dbReference type="PROSITE" id="PS51546"/>
    </source>
</evidence>
<comment type="catalytic activity">
    <reaction evidence="1">
        <text>a 1,2-diacyl-sn-glycero-3-phospho-(1D-myo-inositol) + ATP = a 1,2-diacyl-sn-glycero-3-phospho-(1D-myo-inositol-3-phosphate) + ADP + H(+)</text>
        <dbReference type="Rhea" id="RHEA:12709"/>
        <dbReference type="ChEBI" id="CHEBI:15378"/>
        <dbReference type="ChEBI" id="CHEBI:30616"/>
        <dbReference type="ChEBI" id="CHEBI:57880"/>
        <dbReference type="ChEBI" id="CHEBI:58088"/>
        <dbReference type="ChEBI" id="CHEBI:456216"/>
        <dbReference type="EC" id="2.7.1.137"/>
    </reaction>
</comment>
<feature type="domain" description="PI3K-ABD" evidence="9">
    <location>
        <begin position="18"/>
        <end position="107"/>
    </location>
</feature>
<keyword evidence="14" id="KW-1185">Reference proteome</keyword>
<dbReference type="InterPro" id="IPR015433">
    <property type="entry name" value="PI3/4_kinase"/>
</dbReference>
<dbReference type="SUPFAM" id="SSF48371">
    <property type="entry name" value="ARM repeat"/>
    <property type="match status" value="1"/>
</dbReference>
<dbReference type="GO" id="GO:0016303">
    <property type="term" value="F:1-phosphatidylinositol-3-kinase activity"/>
    <property type="evidence" value="ECO:0007669"/>
    <property type="project" value="UniProtKB-EC"/>
</dbReference>
<dbReference type="SMART" id="SM00144">
    <property type="entry name" value="PI3K_rbd"/>
    <property type="match status" value="1"/>
</dbReference>
<dbReference type="PROSITE" id="PS00915">
    <property type="entry name" value="PI3_4_KINASE_1"/>
    <property type="match status" value="1"/>
</dbReference>
<keyword evidence="4" id="KW-0547">Nucleotide-binding</keyword>
<evidence type="ECO:0000313" key="14">
    <source>
        <dbReference type="Proteomes" id="UP001159042"/>
    </source>
</evidence>
<dbReference type="Gene3D" id="3.10.20.770">
    <property type="match status" value="1"/>
</dbReference>
<dbReference type="PROSITE" id="PS51545">
    <property type="entry name" value="PIK_HELICAL"/>
    <property type="match status" value="1"/>
</dbReference>
<proteinExistence type="inferred from homology"/>
<dbReference type="PROSITE" id="PS51547">
    <property type="entry name" value="C2_PI3K"/>
    <property type="match status" value="1"/>
</dbReference>
<comment type="similarity">
    <text evidence="7">Belongs to the PI3/PI4-kinase family.</text>
</comment>
<gene>
    <name evidence="13" type="ORF">NQ315_011945</name>
</gene>
<dbReference type="InterPro" id="IPR002420">
    <property type="entry name" value="PI3K-type_C2_dom"/>
</dbReference>
<dbReference type="PROSITE" id="PS51546">
    <property type="entry name" value="PI3K_RBD"/>
    <property type="match status" value="1"/>
</dbReference>
<dbReference type="GO" id="GO:0050920">
    <property type="term" value="P:regulation of chemotaxis"/>
    <property type="evidence" value="ECO:0007669"/>
    <property type="project" value="UniProtKB-ARBA"/>
</dbReference>
<dbReference type="CDD" id="cd05165">
    <property type="entry name" value="PI3Kc_I"/>
    <property type="match status" value="1"/>
</dbReference>
<dbReference type="PROSITE" id="PS51544">
    <property type="entry name" value="PI3K_ABD"/>
    <property type="match status" value="1"/>
</dbReference>
<dbReference type="Gene3D" id="1.25.40.70">
    <property type="entry name" value="Phosphatidylinositol 3-kinase, accessory domain (PIK)"/>
    <property type="match status" value="1"/>
</dbReference>
<dbReference type="InterPro" id="IPR029071">
    <property type="entry name" value="Ubiquitin-like_domsf"/>
</dbReference>
<feature type="domain" description="PIK helical" evidence="10">
    <location>
        <begin position="523"/>
        <end position="705"/>
    </location>
</feature>
<name>A0AAV8W1D2_9CUCU</name>
<dbReference type="PANTHER" id="PTHR10048">
    <property type="entry name" value="PHOSPHATIDYLINOSITOL KINASE"/>
    <property type="match status" value="1"/>
</dbReference>
<feature type="domain" description="PI3K/PI4K catalytic" evidence="8">
    <location>
        <begin position="780"/>
        <end position="1062"/>
    </location>
</feature>
<feature type="domain" description="PI3K-RBD" evidence="11">
    <location>
        <begin position="187"/>
        <end position="289"/>
    </location>
</feature>
<dbReference type="GO" id="GO:0005737">
    <property type="term" value="C:cytoplasm"/>
    <property type="evidence" value="ECO:0007669"/>
    <property type="project" value="TreeGrafter"/>
</dbReference>
<dbReference type="Pfam" id="PF00792">
    <property type="entry name" value="PI3K_C2"/>
    <property type="match status" value="1"/>
</dbReference>
<dbReference type="PANTHER" id="PTHR10048:SF118">
    <property type="entry name" value="PI-3 KINASE"/>
    <property type="match status" value="1"/>
</dbReference>
<dbReference type="InterPro" id="IPR000341">
    <property type="entry name" value="PI3K_Ras-bd_dom"/>
</dbReference>
<dbReference type="PROSITE" id="PS00916">
    <property type="entry name" value="PI3_4_KINASE_2"/>
    <property type="match status" value="1"/>
</dbReference>
<evidence type="ECO:0000256" key="2">
    <source>
        <dbReference type="ARBA" id="ARBA00012073"/>
    </source>
</evidence>
<dbReference type="EC" id="2.7.1.137" evidence="2"/>
<evidence type="ECO:0000256" key="1">
    <source>
        <dbReference type="ARBA" id="ARBA00001498"/>
    </source>
</evidence>
<dbReference type="InterPro" id="IPR011009">
    <property type="entry name" value="Kinase-like_dom_sf"/>
</dbReference>
<dbReference type="InterPro" id="IPR036940">
    <property type="entry name" value="PI3/4_kinase_cat_sf"/>
</dbReference>
<dbReference type="SUPFAM" id="SSF56112">
    <property type="entry name" value="Protein kinase-like (PK-like)"/>
    <property type="match status" value="1"/>
</dbReference>
<dbReference type="SUPFAM" id="SSF54236">
    <property type="entry name" value="Ubiquitin-like"/>
    <property type="match status" value="1"/>
</dbReference>
<dbReference type="Gene3D" id="3.30.1010.10">
    <property type="entry name" value="Phosphatidylinositol 3-kinase Catalytic Subunit, Chain A, domain 4"/>
    <property type="match status" value="1"/>
</dbReference>
<evidence type="ECO:0000256" key="3">
    <source>
        <dbReference type="ARBA" id="ARBA00022679"/>
    </source>
</evidence>
<feature type="domain" description="C2 PI3K-type" evidence="12">
    <location>
        <begin position="335"/>
        <end position="510"/>
    </location>
</feature>
<evidence type="ECO:0000259" key="9">
    <source>
        <dbReference type="PROSITE" id="PS51544"/>
    </source>
</evidence>
<dbReference type="Pfam" id="PF00454">
    <property type="entry name" value="PI3_PI4_kinase"/>
    <property type="match status" value="1"/>
</dbReference>
<dbReference type="Pfam" id="PF00794">
    <property type="entry name" value="PI3K_rbd"/>
    <property type="match status" value="1"/>
</dbReference>
<organism evidence="13 14">
    <name type="scientific">Exocentrus adspersus</name>
    <dbReference type="NCBI Taxonomy" id="1586481"/>
    <lineage>
        <taxon>Eukaryota</taxon>
        <taxon>Metazoa</taxon>
        <taxon>Ecdysozoa</taxon>
        <taxon>Arthropoda</taxon>
        <taxon>Hexapoda</taxon>
        <taxon>Insecta</taxon>
        <taxon>Pterygota</taxon>
        <taxon>Neoptera</taxon>
        <taxon>Endopterygota</taxon>
        <taxon>Coleoptera</taxon>
        <taxon>Polyphaga</taxon>
        <taxon>Cucujiformia</taxon>
        <taxon>Chrysomeloidea</taxon>
        <taxon>Cerambycidae</taxon>
        <taxon>Lamiinae</taxon>
        <taxon>Acanthocinini</taxon>
        <taxon>Exocentrus</taxon>
    </lineage>
</organism>
<dbReference type="GO" id="GO:0048015">
    <property type="term" value="P:phosphatidylinositol-mediated signaling"/>
    <property type="evidence" value="ECO:0007669"/>
    <property type="project" value="TreeGrafter"/>
</dbReference>
<dbReference type="FunFam" id="3.30.1010.10:FF:000008">
    <property type="entry name" value="Phosphatidylinositol 4,5-bisphosphate 3-kinase catalytic subunit gamma"/>
    <property type="match status" value="1"/>
</dbReference>
<keyword evidence="6" id="KW-0067">ATP-binding</keyword>
<dbReference type="GO" id="GO:0005886">
    <property type="term" value="C:plasma membrane"/>
    <property type="evidence" value="ECO:0007669"/>
    <property type="project" value="TreeGrafter"/>
</dbReference>
<dbReference type="InterPro" id="IPR016024">
    <property type="entry name" value="ARM-type_fold"/>
</dbReference>
<dbReference type="InterPro" id="IPR001263">
    <property type="entry name" value="PI3K_accessory_dom"/>
</dbReference>
<dbReference type="Gene3D" id="1.10.1070.11">
    <property type="entry name" value="Phosphatidylinositol 3-/4-kinase, catalytic domain"/>
    <property type="match status" value="1"/>
</dbReference>
<comment type="caution">
    <text evidence="13">The sequence shown here is derived from an EMBL/GenBank/DDBJ whole genome shotgun (WGS) entry which is preliminary data.</text>
</comment>
<dbReference type="AlphaFoldDB" id="A0AAV8W1D2"/>
<evidence type="ECO:0000256" key="7">
    <source>
        <dbReference type="PROSITE-ProRule" id="PRU00880"/>
    </source>
</evidence>
<evidence type="ECO:0000313" key="13">
    <source>
        <dbReference type="EMBL" id="KAJ8920284.1"/>
    </source>
</evidence>
<dbReference type="GO" id="GO:0035005">
    <property type="term" value="F:1-phosphatidylinositol-4-phosphate 3-kinase activity"/>
    <property type="evidence" value="ECO:0007669"/>
    <property type="project" value="TreeGrafter"/>
</dbReference>
<sequence>MVPIPAEYLPDFWNQISTDCVIEVTCLLPNGIIILLNVQYNATLADIKEDLWEEAAKYPLYGKLHNMSVYVFTYINSMAEKEKLIDESRRLCDIRPTAAVLIITECRDEEVDDSLNVSIGHLIGKRLQEFDSLNNSEVNEFRFKMRKLGEEYTENRKKQTWQEKLLYQFPPRISTNSYILTEYLKENKYIKIASKFDNEYNTYDSENSDIMQSSFTFNVPPNFKPRKLLEMILTKRATILNRRNERTNEYVLKVCGQDDFLIGEYEIIKFQYIQECISREITPTLVTVHVDRVPVSQANDYETLDIYDNRKNKPIPYNSTNTLRKKKNTLSSWSITDNYVVTINMVSKLNVDPKKNPEIGIQCGLFHGGKPLCETQKIFDTYSDEKCELGLDIPLNFEIAVQNIPKAARLCFVIYEVVRGKGTKSKKFKDSPKDWMPNPLAWVNMSVFDFKSQLKTGAMTLYMWTYTEELNSDMILNPLGTVVGNPNTEYATAISIFIKSYAKDQAILYPMLEVVKSFAKEVEKEKETGEVPDIQLYKKQLHNFDLYEVHDQDRKNMWSLRYYWRDHNPEFLPKVLLCIDWDKREEVSQAVYLLSEWPKLPIEKSLELLDFAYPDHEVRSFAVQCLCDVRQYNFSDEDLLLFLLQLVQAIKHEIFADCDLVQFLLKRALSNQKIGHFLFWHLKSEMQEPSVSVRFGIILEAYLRGTQEHIHILQKQLDCIETLKKCSDVIRTKKDKEKARAVLREYLTKSTNESGFGYSRIPAHHTRNPLDPTYRCRKIRYDKCRIMDSKMRPLWVVFENSDTYGDDVYIIFKNGDDLRQDMLTLQMIKVMDRLWKGENLDLRMNPYGCISLEHRVGMIEVVLNAETIANIQKEKGMFTATAAFRKGPILAWLKDYNTTEAALNKAVTEFTLSCAGYCVATYVLGIADRHSDNIMVKRNGQLFHIDFGHILGHFKEKFGFKRERVPFVLTHDFVYVINKGQNSKALEFKIFQEYCEKAFMILRKHGNLILSLFAMMISTGLPELTSEKDLNYLRETLVLNKTDEEALQHFRAKFNEALSNSWKTSLNWASHNIAKNNKA</sequence>
<evidence type="ECO:0000259" key="8">
    <source>
        <dbReference type="PROSITE" id="PS50290"/>
    </source>
</evidence>
<dbReference type="InterPro" id="IPR003113">
    <property type="entry name" value="PI3K_ABD"/>
</dbReference>
<dbReference type="EMBL" id="JANEYG010000015">
    <property type="protein sequence ID" value="KAJ8920284.1"/>
    <property type="molecule type" value="Genomic_DNA"/>
</dbReference>
<reference evidence="13 14" key="1">
    <citation type="journal article" date="2023" name="Insect Mol. Biol.">
        <title>Genome sequencing provides insights into the evolution of gene families encoding plant cell wall-degrading enzymes in longhorned beetles.</title>
        <authorList>
            <person name="Shin N.R."/>
            <person name="Okamura Y."/>
            <person name="Kirsch R."/>
            <person name="Pauchet Y."/>
        </authorList>
    </citation>
    <scope>NUCLEOTIDE SEQUENCE [LARGE SCALE GENOMIC DNA]</scope>
    <source>
        <strain evidence="13">EAD_L_NR</strain>
    </source>
</reference>
<evidence type="ECO:0000256" key="6">
    <source>
        <dbReference type="ARBA" id="ARBA00022840"/>
    </source>
</evidence>
<dbReference type="InterPro" id="IPR035892">
    <property type="entry name" value="C2_domain_sf"/>
</dbReference>
<dbReference type="GO" id="GO:0043491">
    <property type="term" value="P:phosphatidylinositol 3-kinase/protein kinase B signal transduction"/>
    <property type="evidence" value="ECO:0007669"/>
    <property type="project" value="TreeGrafter"/>
</dbReference>
<keyword evidence="3" id="KW-0808">Transferase</keyword>
<dbReference type="InterPro" id="IPR042236">
    <property type="entry name" value="PI3K_accessory_sf"/>
</dbReference>
<dbReference type="PROSITE" id="PS50290">
    <property type="entry name" value="PI3_4_KINASE_3"/>
    <property type="match status" value="1"/>
</dbReference>
<evidence type="ECO:0000259" key="10">
    <source>
        <dbReference type="PROSITE" id="PS51545"/>
    </source>
</evidence>
<dbReference type="Proteomes" id="UP001159042">
    <property type="component" value="Unassembled WGS sequence"/>
</dbReference>
<dbReference type="SMART" id="SM00146">
    <property type="entry name" value="PI3Kc"/>
    <property type="match status" value="1"/>
</dbReference>
<keyword evidence="5" id="KW-0418">Kinase</keyword>